<dbReference type="InterPro" id="IPR036397">
    <property type="entry name" value="RNaseH_sf"/>
</dbReference>
<evidence type="ECO:0000256" key="7">
    <source>
        <dbReference type="ARBA" id="ARBA00022723"/>
    </source>
</evidence>
<organism evidence="12 13">
    <name type="scientific">Piscinibacter gummiphilus</name>
    <dbReference type="NCBI Taxonomy" id="946333"/>
    <lineage>
        <taxon>Bacteria</taxon>
        <taxon>Pseudomonadati</taxon>
        <taxon>Pseudomonadota</taxon>
        <taxon>Betaproteobacteria</taxon>
        <taxon>Burkholderiales</taxon>
        <taxon>Sphaerotilaceae</taxon>
        <taxon>Piscinibacter</taxon>
    </lineage>
</organism>
<keyword evidence="13" id="KW-1185">Reference proteome</keyword>
<sequence length="286" mass="31422">MTSPICPGCSQPAKLLTGGQLYPHLAHNANLRAKYFWRCDPCDATVGCHPKSGGNGDGTKPLGTLAGPELRRRRHVVHGMLDPLWQRHGRARNEVYATLANAMGISKEQCHVGMFTLEQCDKAIKVLKDITSVKRVATPSCIEIYTDGSSTGKVGPGGWGFVARDPDGDDVEQFGGANDTTNNRMEMMAIIKAMEWAAGRRCRIFSDSQLCVNTLTTWAAGWKRRGWRKADGGEVLNLDLVKQAHELYQRGNVTALWVRGHAGNELNERADRLANRGRAEVAEQLV</sequence>
<dbReference type="EC" id="3.1.26.4" evidence="5"/>
<keyword evidence="9" id="KW-0378">Hydrolase</keyword>
<evidence type="ECO:0000313" key="13">
    <source>
        <dbReference type="Proteomes" id="UP001303946"/>
    </source>
</evidence>
<evidence type="ECO:0000256" key="4">
    <source>
        <dbReference type="ARBA" id="ARBA00011245"/>
    </source>
</evidence>
<dbReference type="EMBL" id="CP136336">
    <property type="protein sequence ID" value="WOB06513.1"/>
    <property type="molecule type" value="Genomic_DNA"/>
</dbReference>
<dbReference type="RefSeq" id="WP_316698988.1">
    <property type="nucleotide sequence ID" value="NZ_CP136336.1"/>
</dbReference>
<keyword evidence="6" id="KW-0540">Nuclease</keyword>
<dbReference type="InterPro" id="IPR021686">
    <property type="entry name" value="DUF3268"/>
</dbReference>
<dbReference type="PANTHER" id="PTHR10642">
    <property type="entry name" value="RIBONUCLEASE H1"/>
    <property type="match status" value="1"/>
</dbReference>
<reference evidence="12 13" key="1">
    <citation type="submission" date="2023-10" db="EMBL/GenBank/DDBJ databases">
        <title>Bacteria for the degradation of biodegradable plastic PBAT(Polybutylene adipate terephthalate).</title>
        <authorList>
            <person name="Weon H.-Y."/>
            <person name="Yeon J."/>
        </authorList>
    </citation>
    <scope>NUCLEOTIDE SEQUENCE [LARGE SCALE GENOMIC DNA]</scope>
    <source>
        <strain evidence="12 13">SBD 7-3</strain>
    </source>
</reference>
<evidence type="ECO:0000256" key="10">
    <source>
        <dbReference type="ARBA" id="ARBA00022842"/>
    </source>
</evidence>
<keyword evidence="8" id="KW-0255">Endonuclease</keyword>
<dbReference type="PROSITE" id="PS50879">
    <property type="entry name" value="RNASE_H_1"/>
    <property type="match status" value="1"/>
</dbReference>
<dbReference type="InterPro" id="IPR002156">
    <property type="entry name" value="RNaseH_domain"/>
</dbReference>
<accession>A0ABZ0CNG6</accession>
<evidence type="ECO:0000256" key="2">
    <source>
        <dbReference type="ARBA" id="ARBA00001946"/>
    </source>
</evidence>
<comment type="subunit">
    <text evidence="4">Monomer.</text>
</comment>
<dbReference type="Proteomes" id="UP001303946">
    <property type="component" value="Chromosome"/>
</dbReference>
<name>A0ABZ0CNG6_9BURK</name>
<dbReference type="PANTHER" id="PTHR10642:SF26">
    <property type="entry name" value="RIBONUCLEASE H1"/>
    <property type="match status" value="1"/>
</dbReference>
<comment type="cofactor">
    <cofactor evidence="2">
        <name>Mg(2+)</name>
        <dbReference type="ChEBI" id="CHEBI:18420"/>
    </cofactor>
</comment>
<comment type="catalytic activity">
    <reaction evidence="1">
        <text>Endonucleolytic cleavage to 5'-phosphomonoester.</text>
        <dbReference type="EC" id="3.1.26.4"/>
    </reaction>
</comment>
<evidence type="ECO:0000259" key="11">
    <source>
        <dbReference type="PROSITE" id="PS50879"/>
    </source>
</evidence>
<evidence type="ECO:0000256" key="9">
    <source>
        <dbReference type="ARBA" id="ARBA00022801"/>
    </source>
</evidence>
<proteinExistence type="inferred from homology"/>
<evidence type="ECO:0000256" key="1">
    <source>
        <dbReference type="ARBA" id="ARBA00000077"/>
    </source>
</evidence>
<evidence type="ECO:0000256" key="6">
    <source>
        <dbReference type="ARBA" id="ARBA00022722"/>
    </source>
</evidence>
<dbReference type="InterPro" id="IPR050092">
    <property type="entry name" value="RNase_H"/>
</dbReference>
<gene>
    <name evidence="12" type="ORF">RXV79_16445</name>
</gene>
<dbReference type="InterPro" id="IPR022892">
    <property type="entry name" value="RNaseHI"/>
</dbReference>
<evidence type="ECO:0000256" key="8">
    <source>
        <dbReference type="ARBA" id="ARBA00022759"/>
    </source>
</evidence>
<dbReference type="Pfam" id="PF00075">
    <property type="entry name" value="RNase_H"/>
    <property type="match status" value="1"/>
</dbReference>
<evidence type="ECO:0000256" key="3">
    <source>
        <dbReference type="ARBA" id="ARBA00005300"/>
    </source>
</evidence>
<comment type="similarity">
    <text evidence="3">Belongs to the RNase H family.</text>
</comment>
<keyword evidence="10" id="KW-0460">Magnesium</keyword>
<dbReference type="Gene3D" id="3.30.420.10">
    <property type="entry name" value="Ribonuclease H-like superfamily/Ribonuclease H"/>
    <property type="match status" value="1"/>
</dbReference>
<dbReference type="SUPFAM" id="SSF53098">
    <property type="entry name" value="Ribonuclease H-like"/>
    <property type="match status" value="1"/>
</dbReference>
<evidence type="ECO:0000256" key="5">
    <source>
        <dbReference type="ARBA" id="ARBA00012180"/>
    </source>
</evidence>
<keyword evidence="7" id="KW-0479">Metal-binding</keyword>
<feature type="domain" description="RNase H type-1" evidence="11">
    <location>
        <begin position="138"/>
        <end position="279"/>
    </location>
</feature>
<dbReference type="Pfam" id="PF11672">
    <property type="entry name" value="DUF3268"/>
    <property type="match status" value="1"/>
</dbReference>
<dbReference type="InterPro" id="IPR012337">
    <property type="entry name" value="RNaseH-like_sf"/>
</dbReference>
<dbReference type="CDD" id="cd09278">
    <property type="entry name" value="RNase_HI_prokaryote_like"/>
    <property type="match status" value="1"/>
</dbReference>
<protein>
    <recommendedName>
        <fullName evidence="5">ribonuclease H</fullName>
        <ecNumber evidence="5">3.1.26.4</ecNumber>
    </recommendedName>
</protein>
<evidence type="ECO:0000313" key="12">
    <source>
        <dbReference type="EMBL" id="WOB06513.1"/>
    </source>
</evidence>